<evidence type="ECO:0000256" key="12">
    <source>
        <dbReference type="ARBA" id="ARBA00044632"/>
    </source>
</evidence>
<comment type="caution">
    <text evidence="16">The sequence shown here is derived from an EMBL/GenBank/DDBJ whole genome shotgun (WGS) entry which is preliminary data.</text>
</comment>
<dbReference type="InterPro" id="IPR030841">
    <property type="entry name" value="NTH1"/>
</dbReference>
<accession>A0AA39I1D3</accession>
<evidence type="ECO:0000256" key="10">
    <source>
        <dbReference type="ARBA" id="ARBA00023239"/>
    </source>
</evidence>
<evidence type="ECO:0000256" key="11">
    <source>
        <dbReference type="ARBA" id="ARBA00023295"/>
    </source>
</evidence>
<dbReference type="HAMAP" id="MF_03183">
    <property type="entry name" value="Endonuclease_III_Nth"/>
    <property type="match status" value="1"/>
</dbReference>
<dbReference type="GO" id="GO:0003677">
    <property type="term" value="F:DNA binding"/>
    <property type="evidence" value="ECO:0007669"/>
    <property type="project" value="UniProtKB-UniRule"/>
</dbReference>
<dbReference type="EC" id="4.2.99.18" evidence="13"/>
<comment type="function">
    <text evidence="13">Bifunctional DNA N-glycosylase with associated apurinic/apyrimidinic (AP) lyase function that catalyzes the first step in base excision repair (BER), the primary repair pathway for the repair of oxidative DNA damage. The DNA N-glycosylase activity releases the damaged DNA base from DNA by cleaving the N-glycosidic bond, leaving an AP site. The AP lyase activity cleaves the phosphodiester bond 3' to the AP site by a beta-elimination. Primarily recognizes and repairs oxidative base damage of pyrimidines.</text>
</comment>
<dbReference type="Gene3D" id="1.10.1670.10">
    <property type="entry name" value="Helix-hairpin-Helix base-excision DNA repair enzymes (C-terminal)"/>
    <property type="match status" value="1"/>
</dbReference>
<feature type="compositionally biased region" description="Basic residues" evidence="14">
    <location>
        <begin position="32"/>
        <end position="41"/>
    </location>
</feature>
<dbReference type="InterPro" id="IPR023170">
    <property type="entry name" value="HhH_base_excis_C"/>
</dbReference>
<dbReference type="GO" id="GO:0000703">
    <property type="term" value="F:oxidized pyrimidine nucleobase lesion DNA N-glycosylase activity"/>
    <property type="evidence" value="ECO:0007669"/>
    <property type="project" value="UniProtKB-UniRule"/>
</dbReference>
<dbReference type="FunFam" id="1.10.340.30:FF:000005">
    <property type="entry name" value="Endonuclease III-like protein 1"/>
    <property type="match status" value="1"/>
</dbReference>
<dbReference type="FunFam" id="1.10.1670.10:FF:000003">
    <property type="entry name" value="Endonuclease III homolog"/>
    <property type="match status" value="1"/>
</dbReference>
<evidence type="ECO:0000313" key="17">
    <source>
        <dbReference type="Proteomes" id="UP001175271"/>
    </source>
</evidence>
<comment type="catalytic activity">
    <reaction evidence="12 13">
        <text>2'-deoxyribonucleotide-(2'-deoxyribose 5'-phosphate)-2'-deoxyribonucleotide-DNA = a 3'-end 2'-deoxyribonucleotide-(2,3-dehydro-2,3-deoxyribose 5'-phosphate)-DNA + a 5'-end 5'-phospho-2'-deoxyribonucleoside-DNA + H(+)</text>
        <dbReference type="Rhea" id="RHEA:66592"/>
        <dbReference type="Rhea" id="RHEA-COMP:13180"/>
        <dbReference type="Rhea" id="RHEA-COMP:16897"/>
        <dbReference type="Rhea" id="RHEA-COMP:17067"/>
        <dbReference type="ChEBI" id="CHEBI:15378"/>
        <dbReference type="ChEBI" id="CHEBI:136412"/>
        <dbReference type="ChEBI" id="CHEBI:157695"/>
        <dbReference type="ChEBI" id="CHEBI:167181"/>
        <dbReference type="EC" id="4.2.99.18"/>
    </reaction>
</comment>
<dbReference type="EC" id="3.2.2.-" evidence="13"/>
<evidence type="ECO:0000256" key="4">
    <source>
        <dbReference type="ARBA" id="ARBA00022763"/>
    </source>
</evidence>
<dbReference type="InterPro" id="IPR004036">
    <property type="entry name" value="Endonuclease-III-like_CS2"/>
</dbReference>
<dbReference type="GO" id="GO:0140078">
    <property type="term" value="F:class I DNA-(apurinic or apyrimidinic site) endonuclease activity"/>
    <property type="evidence" value="ECO:0007669"/>
    <property type="project" value="UniProtKB-EC"/>
</dbReference>
<dbReference type="GO" id="GO:0006285">
    <property type="term" value="P:base-excision repair, AP site formation"/>
    <property type="evidence" value="ECO:0007669"/>
    <property type="project" value="UniProtKB-UniRule"/>
</dbReference>
<dbReference type="SMART" id="SM00478">
    <property type="entry name" value="ENDO3c"/>
    <property type="match status" value="1"/>
</dbReference>
<dbReference type="PANTHER" id="PTHR43286">
    <property type="entry name" value="ENDONUCLEASE III-LIKE PROTEIN 1"/>
    <property type="match status" value="1"/>
</dbReference>
<dbReference type="InterPro" id="IPR011257">
    <property type="entry name" value="DNA_glycosylase"/>
</dbReference>
<evidence type="ECO:0000256" key="5">
    <source>
        <dbReference type="ARBA" id="ARBA00022801"/>
    </source>
</evidence>
<name>A0AA39I1D3_9BILA</name>
<evidence type="ECO:0000256" key="2">
    <source>
        <dbReference type="ARBA" id="ARBA00022485"/>
    </source>
</evidence>
<dbReference type="EMBL" id="JAUCMV010000002">
    <property type="protein sequence ID" value="KAK0415988.1"/>
    <property type="molecule type" value="Genomic_DNA"/>
</dbReference>
<evidence type="ECO:0000256" key="13">
    <source>
        <dbReference type="HAMAP-Rule" id="MF_03183"/>
    </source>
</evidence>
<organism evidence="16 17">
    <name type="scientific">Steinernema hermaphroditum</name>
    <dbReference type="NCBI Taxonomy" id="289476"/>
    <lineage>
        <taxon>Eukaryota</taxon>
        <taxon>Metazoa</taxon>
        <taxon>Ecdysozoa</taxon>
        <taxon>Nematoda</taxon>
        <taxon>Chromadorea</taxon>
        <taxon>Rhabditida</taxon>
        <taxon>Tylenchina</taxon>
        <taxon>Panagrolaimomorpha</taxon>
        <taxon>Strongyloidoidea</taxon>
        <taxon>Steinernematidae</taxon>
        <taxon>Steinernema</taxon>
    </lineage>
</organism>
<reference evidence="16" key="1">
    <citation type="submission" date="2023-06" db="EMBL/GenBank/DDBJ databases">
        <title>Genomic analysis of the entomopathogenic nematode Steinernema hermaphroditum.</title>
        <authorList>
            <person name="Schwarz E.M."/>
            <person name="Heppert J.K."/>
            <person name="Baniya A."/>
            <person name="Schwartz H.T."/>
            <person name="Tan C.-H."/>
            <person name="Antoshechkin I."/>
            <person name="Sternberg P.W."/>
            <person name="Goodrich-Blair H."/>
            <person name="Dillman A.R."/>
        </authorList>
    </citation>
    <scope>NUCLEOTIDE SEQUENCE</scope>
    <source>
        <strain evidence="16">PS9179</strain>
        <tissue evidence="16">Whole animal</tissue>
    </source>
</reference>
<dbReference type="AlphaFoldDB" id="A0AA39I1D3"/>
<dbReference type="GO" id="GO:0046872">
    <property type="term" value="F:metal ion binding"/>
    <property type="evidence" value="ECO:0007669"/>
    <property type="project" value="UniProtKB-KW"/>
</dbReference>
<dbReference type="Pfam" id="PF00633">
    <property type="entry name" value="HHH"/>
    <property type="match status" value="1"/>
</dbReference>
<evidence type="ECO:0000256" key="3">
    <source>
        <dbReference type="ARBA" id="ARBA00022723"/>
    </source>
</evidence>
<gene>
    <name evidence="13" type="primary">NTH1</name>
    <name evidence="16" type="ORF">QR680_012233</name>
</gene>
<dbReference type="GO" id="GO:0005634">
    <property type="term" value="C:nucleus"/>
    <property type="evidence" value="ECO:0007669"/>
    <property type="project" value="UniProtKB-SubCell"/>
</dbReference>
<dbReference type="GO" id="GO:0051539">
    <property type="term" value="F:4 iron, 4 sulfur cluster binding"/>
    <property type="evidence" value="ECO:0007669"/>
    <property type="project" value="UniProtKB-KW"/>
</dbReference>
<evidence type="ECO:0000313" key="16">
    <source>
        <dbReference type="EMBL" id="KAK0415988.1"/>
    </source>
</evidence>
<dbReference type="SUPFAM" id="SSF48150">
    <property type="entry name" value="DNA-glycosylase"/>
    <property type="match status" value="1"/>
</dbReference>
<dbReference type="GO" id="GO:0005739">
    <property type="term" value="C:mitochondrion"/>
    <property type="evidence" value="ECO:0007669"/>
    <property type="project" value="UniProtKB-SubCell"/>
</dbReference>
<proteinExistence type="inferred from homology"/>
<evidence type="ECO:0000256" key="7">
    <source>
        <dbReference type="ARBA" id="ARBA00023004"/>
    </source>
</evidence>
<evidence type="ECO:0000256" key="8">
    <source>
        <dbReference type="ARBA" id="ARBA00023014"/>
    </source>
</evidence>
<evidence type="ECO:0000256" key="6">
    <source>
        <dbReference type="ARBA" id="ARBA00022946"/>
    </source>
</evidence>
<keyword evidence="8" id="KW-0411">Iron-sulfur</keyword>
<keyword evidence="13" id="KW-0539">Nucleus</keyword>
<keyword evidence="9 13" id="KW-0234">DNA repair</keyword>
<dbReference type="Pfam" id="PF00730">
    <property type="entry name" value="HhH-GPD"/>
    <property type="match status" value="1"/>
</dbReference>
<dbReference type="PANTHER" id="PTHR43286:SF1">
    <property type="entry name" value="ENDONUCLEASE III-LIKE PROTEIN 1"/>
    <property type="match status" value="1"/>
</dbReference>
<dbReference type="GO" id="GO:0006289">
    <property type="term" value="P:nucleotide-excision repair"/>
    <property type="evidence" value="ECO:0007669"/>
    <property type="project" value="TreeGrafter"/>
</dbReference>
<dbReference type="Gene3D" id="1.10.340.30">
    <property type="entry name" value="Hypothetical protein, domain 2"/>
    <property type="match status" value="1"/>
</dbReference>
<keyword evidence="2" id="KW-0004">4Fe-4S</keyword>
<keyword evidence="3" id="KW-0479">Metal-binding</keyword>
<dbReference type="PROSITE" id="PS01155">
    <property type="entry name" value="ENDONUCLEASE_III_2"/>
    <property type="match status" value="1"/>
</dbReference>
<feature type="domain" description="HhH-GPD" evidence="15">
    <location>
        <begin position="113"/>
        <end position="261"/>
    </location>
</feature>
<keyword evidence="11 13" id="KW-0326">Glycosidase</keyword>
<keyword evidence="17" id="KW-1185">Reference proteome</keyword>
<evidence type="ECO:0000256" key="14">
    <source>
        <dbReference type="SAM" id="MobiDB-lite"/>
    </source>
</evidence>
<feature type="region of interest" description="Disordered" evidence="14">
    <location>
        <begin position="1"/>
        <end position="55"/>
    </location>
</feature>
<keyword evidence="6" id="KW-0809">Transit peptide</keyword>
<keyword evidence="7" id="KW-0408">Iron</keyword>
<comment type="subcellular location">
    <subcellularLocation>
        <location evidence="13">Nucleus</location>
    </subcellularLocation>
    <subcellularLocation>
        <location evidence="13">Mitochondrion</location>
    </subcellularLocation>
</comment>
<evidence type="ECO:0000256" key="1">
    <source>
        <dbReference type="ARBA" id="ARBA00008343"/>
    </source>
</evidence>
<keyword evidence="13" id="KW-0496">Mitochondrion</keyword>
<evidence type="ECO:0000256" key="9">
    <source>
        <dbReference type="ARBA" id="ARBA00023204"/>
    </source>
</evidence>
<evidence type="ECO:0000259" key="15">
    <source>
        <dbReference type="SMART" id="SM00478"/>
    </source>
</evidence>
<protein>
    <recommendedName>
        <fullName evidence="13">Endonuclease III homolog</fullName>
        <ecNumber evidence="13">3.2.2.-</ecNumber>
        <ecNumber evidence="13">4.2.99.18</ecNumber>
    </recommendedName>
    <alternativeName>
        <fullName evidence="13">Bifunctional DNA N-glycosylase/DNA-(apurinic or apyrimidinic site) lyase</fullName>
        <shortName evidence="13">DNA glycosylase/AP lyase</shortName>
    </alternativeName>
</protein>
<keyword evidence="4 13" id="KW-0227">DNA damage</keyword>
<comment type="caution">
    <text evidence="13">Lacks conserved residue(s) required for the propagation of feature annotation.</text>
</comment>
<dbReference type="InterPro" id="IPR003265">
    <property type="entry name" value="HhH-GPD_domain"/>
</dbReference>
<comment type="similarity">
    <text evidence="1 13">Belongs to the Nth/MutY family.</text>
</comment>
<keyword evidence="10 13" id="KW-0456">Lyase</keyword>
<dbReference type="InterPro" id="IPR000445">
    <property type="entry name" value="HhH_motif"/>
</dbReference>
<sequence length="291" mass="32637">MSQPTRRTTRRAAALASVQTSSSLSTEEPVTKKKKSVKKHQSPVEDIEEAPIPAKETKKVPALSARLVEQWDNIKKMRETADAPVDQMGCHMLADPLAEPKVFRFQCLLALMLSSQTKDQVTAAAMHRLREKGCNIETILNYPEDELGKLLCPVGMYKRKAMYIQKTAVILRDSFEGDIPQSAKELCELPGVGPKMAHLLMQIAWNKVEGIGVDTHVHRIVNRLGWIKTSTPEQTRVKLEDMLPREEWESINKLLVGFGQQRCLPVKPQCSGCLNKDICPSSTAKTRKPRT</sequence>
<dbReference type="CDD" id="cd00056">
    <property type="entry name" value="ENDO3c"/>
    <property type="match status" value="1"/>
</dbReference>
<dbReference type="Proteomes" id="UP001175271">
    <property type="component" value="Unassembled WGS sequence"/>
</dbReference>
<keyword evidence="5 13" id="KW-0378">Hydrolase</keyword>